<reference evidence="2" key="2">
    <citation type="submission" date="2019-10" db="EMBL/GenBank/DDBJ databases">
        <title>Conservation and host-specific expression of non-tandemly repeated heterogenous ribosome RNA gene in arbuscular mycorrhizal fungi.</title>
        <authorList>
            <person name="Maeda T."/>
            <person name="Kobayashi Y."/>
            <person name="Nakagawa T."/>
            <person name="Ezawa T."/>
            <person name="Yamaguchi K."/>
            <person name="Bino T."/>
            <person name="Nishimoto Y."/>
            <person name="Shigenobu S."/>
            <person name="Kawaguchi M."/>
        </authorList>
    </citation>
    <scope>NUCLEOTIDE SEQUENCE</scope>
    <source>
        <strain evidence="2">HR1</strain>
    </source>
</reference>
<dbReference type="Proteomes" id="UP000615446">
    <property type="component" value="Unassembled WGS sequence"/>
</dbReference>
<accession>A0A2Z6Q7Z3</accession>
<organism evidence="1 3">
    <name type="scientific">Rhizophagus clarus</name>
    <dbReference type="NCBI Taxonomy" id="94130"/>
    <lineage>
        <taxon>Eukaryota</taxon>
        <taxon>Fungi</taxon>
        <taxon>Fungi incertae sedis</taxon>
        <taxon>Mucoromycota</taxon>
        <taxon>Glomeromycotina</taxon>
        <taxon>Glomeromycetes</taxon>
        <taxon>Glomerales</taxon>
        <taxon>Glomeraceae</taxon>
        <taxon>Rhizophagus</taxon>
    </lineage>
</organism>
<dbReference type="Proteomes" id="UP000247702">
    <property type="component" value="Unassembled WGS sequence"/>
</dbReference>
<dbReference type="AlphaFoldDB" id="A0A2Z6Q7Z3"/>
<evidence type="ECO:0000313" key="1">
    <source>
        <dbReference type="EMBL" id="GBB85705.1"/>
    </source>
</evidence>
<gene>
    <name evidence="2" type="ORF">RCL2_002290500</name>
    <name evidence="1" type="ORF">RclHR1_01220001</name>
</gene>
<evidence type="ECO:0000313" key="2">
    <source>
        <dbReference type="EMBL" id="GES96271.1"/>
    </source>
</evidence>
<reference evidence="1 3" key="1">
    <citation type="submission" date="2017-11" db="EMBL/GenBank/DDBJ databases">
        <title>The genome of Rhizophagus clarus HR1 reveals common genetic basis of auxotrophy among arbuscular mycorrhizal fungi.</title>
        <authorList>
            <person name="Kobayashi Y."/>
        </authorList>
    </citation>
    <scope>NUCLEOTIDE SEQUENCE [LARGE SCALE GENOMIC DNA]</scope>
    <source>
        <strain evidence="1 3">HR1</strain>
    </source>
</reference>
<proteinExistence type="predicted"/>
<evidence type="ECO:0000313" key="3">
    <source>
        <dbReference type="Proteomes" id="UP000247702"/>
    </source>
</evidence>
<sequence length="90" mass="10220">MSCDYYANNDSSSFDDSAFLYEEVAALKDSIERITLEYNCLNAVIIQLVTHINNIESKVDFLFNNLPKVSAPSRHPLVSESWDNEVAMKD</sequence>
<comment type="caution">
    <text evidence="1">The sequence shown here is derived from an EMBL/GenBank/DDBJ whole genome shotgun (WGS) entry which is preliminary data.</text>
</comment>
<name>A0A2Z6Q7Z3_9GLOM</name>
<protein>
    <submittedName>
        <fullName evidence="1">Uncharacterized protein</fullName>
    </submittedName>
</protein>
<dbReference type="EMBL" id="BEXD01000247">
    <property type="protein sequence ID" value="GBB85705.1"/>
    <property type="molecule type" value="Genomic_DNA"/>
</dbReference>
<dbReference type="EMBL" id="BLAL01000250">
    <property type="protein sequence ID" value="GES96271.1"/>
    <property type="molecule type" value="Genomic_DNA"/>
</dbReference>
<keyword evidence="3" id="KW-1185">Reference proteome</keyword>